<name>A0A4C1ZRR5_EUMVA</name>
<keyword evidence="3" id="KW-1185">Reference proteome</keyword>
<evidence type="ECO:0000256" key="1">
    <source>
        <dbReference type="SAM" id="MobiDB-lite"/>
    </source>
</evidence>
<protein>
    <submittedName>
        <fullName evidence="2">Uncharacterized protein</fullName>
    </submittedName>
</protein>
<dbReference type="AlphaFoldDB" id="A0A4C1ZRR5"/>
<feature type="compositionally biased region" description="Basic and acidic residues" evidence="1">
    <location>
        <begin position="32"/>
        <end position="47"/>
    </location>
</feature>
<sequence length="77" mass="8650">MGNISRKCILAYRVTNEEKSEYTRTSRKKGRKEIGPCVEERKKEKPVDLAPPELGQCAGGVCDSLSNTMTMSERIDE</sequence>
<gene>
    <name evidence="2" type="ORF">EVAR_67154_1</name>
</gene>
<proteinExistence type="predicted"/>
<organism evidence="2 3">
    <name type="scientific">Eumeta variegata</name>
    <name type="common">Bagworm moth</name>
    <name type="synonym">Eumeta japonica</name>
    <dbReference type="NCBI Taxonomy" id="151549"/>
    <lineage>
        <taxon>Eukaryota</taxon>
        <taxon>Metazoa</taxon>
        <taxon>Ecdysozoa</taxon>
        <taxon>Arthropoda</taxon>
        <taxon>Hexapoda</taxon>
        <taxon>Insecta</taxon>
        <taxon>Pterygota</taxon>
        <taxon>Neoptera</taxon>
        <taxon>Endopterygota</taxon>
        <taxon>Lepidoptera</taxon>
        <taxon>Glossata</taxon>
        <taxon>Ditrysia</taxon>
        <taxon>Tineoidea</taxon>
        <taxon>Psychidae</taxon>
        <taxon>Oiketicinae</taxon>
        <taxon>Eumeta</taxon>
    </lineage>
</organism>
<feature type="region of interest" description="Disordered" evidence="1">
    <location>
        <begin position="19"/>
        <end position="51"/>
    </location>
</feature>
<evidence type="ECO:0000313" key="3">
    <source>
        <dbReference type="Proteomes" id="UP000299102"/>
    </source>
</evidence>
<comment type="caution">
    <text evidence="2">The sequence shown here is derived from an EMBL/GenBank/DDBJ whole genome shotgun (WGS) entry which is preliminary data.</text>
</comment>
<reference evidence="2 3" key="1">
    <citation type="journal article" date="2019" name="Commun. Biol.">
        <title>The bagworm genome reveals a unique fibroin gene that provides high tensile strength.</title>
        <authorList>
            <person name="Kono N."/>
            <person name="Nakamura H."/>
            <person name="Ohtoshi R."/>
            <person name="Tomita M."/>
            <person name="Numata K."/>
            <person name="Arakawa K."/>
        </authorList>
    </citation>
    <scope>NUCLEOTIDE SEQUENCE [LARGE SCALE GENOMIC DNA]</scope>
</reference>
<evidence type="ECO:0000313" key="2">
    <source>
        <dbReference type="EMBL" id="GBP89834.1"/>
    </source>
</evidence>
<dbReference type="EMBL" id="BGZK01002035">
    <property type="protein sequence ID" value="GBP89834.1"/>
    <property type="molecule type" value="Genomic_DNA"/>
</dbReference>
<dbReference type="Proteomes" id="UP000299102">
    <property type="component" value="Unassembled WGS sequence"/>
</dbReference>
<accession>A0A4C1ZRR5</accession>